<reference evidence="2" key="1">
    <citation type="submission" date="2023-07" db="EMBL/GenBank/DDBJ databases">
        <title>draft genome sequence of fig (Ficus carica).</title>
        <authorList>
            <person name="Takahashi T."/>
            <person name="Nishimura K."/>
        </authorList>
    </citation>
    <scope>NUCLEOTIDE SEQUENCE</scope>
</reference>
<sequence length="117" mass="13757">MILKTTYYDLLSKVFPRLLTGAAAIWFHQLEPGSINSFEQLTQKFVTKFIYKRKQKTMGSLMKIKMGEKENLKSYLLRFTNELNQIERVDFGLATEIFYHGLQPDHNLKEQLGRNKP</sequence>
<dbReference type="PANTHER" id="PTHR33223">
    <property type="entry name" value="CCHC-TYPE DOMAIN-CONTAINING PROTEIN"/>
    <property type="match status" value="1"/>
</dbReference>
<proteinExistence type="predicted"/>
<dbReference type="AlphaFoldDB" id="A0AA88DWV4"/>
<organism evidence="2 3">
    <name type="scientific">Ficus carica</name>
    <name type="common">Common fig</name>
    <dbReference type="NCBI Taxonomy" id="3494"/>
    <lineage>
        <taxon>Eukaryota</taxon>
        <taxon>Viridiplantae</taxon>
        <taxon>Streptophyta</taxon>
        <taxon>Embryophyta</taxon>
        <taxon>Tracheophyta</taxon>
        <taxon>Spermatophyta</taxon>
        <taxon>Magnoliopsida</taxon>
        <taxon>eudicotyledons</taxon>
        <taxon>Gunneridae</taxon>
        <taxon>Pentapetalae</taxon>
        <taxon>rosids</taxon>
        <taxon>fabids</taxon>
        <taxon>Rosales</taxon>
        <taxon>Moraceae</taxon>
        <taxon>Ficeae</taxon>
        <taxon>Ficus</taxon>
    </lineage>
</organism>
<evidence type="ECO:0000313" key="3">
    <source>
        <dbReference type="Proteomes" id="UP001187192"/>
    </source>
</evidence>
<dbReference type="Pfam" id="PF03732">
    <property type="entry name" value="Retrotrans_gag"/>
    <property type="match status" value="1"/>
</dbReference>
<protein>
    <recommendedName>
        <fullName evidence="1">Retrotransposon gag domain-containing protein</fullName>
    </recommendedName>
</protein>
<gene>
    <name evidence="2" type="ORF">TIFTF001_032250</name>
</gene>
<evidence type="ECO:0000313" key="2">
    <source>
        <dbReference type="EMBL" id="GMN63173.1"/>
    </source>
</evidence>
<accession>A0AA88DWV4</accession>
<dbReference type="InterPro" id="IPR005162">
    <property type="entry name" value="Retrotrans_gag_dom"/>
</dbReference>
<name>A0AA88DWV4_FICCA</name>
<dbReference type="EMBL" id="BTGU01000144">
    <property type="protein sequence ID" value="GMN63173.1"/>
    <property type="molecule type" value="Genomic_DNA"/>
</dbReference>
<keyword evidence="3" id="KW-1185">Reference proteome</keyword>
<comment type="caution">
    <text evidence="2">The sequence shown here is derived from an EMBL/GenBank/DDBJ whole genome shotgun (WGS) entry which is preliminary data.</text>
</comment>
<feature type="domain" description="Retrotransposon gag" evidence="1">
    <location>
        <begin position="13"/>
        <end position="104"/>
    </location>
</feature>
<dbReference type="Proteomes" id="UP001187192">
    <property type="component" value="Unassembled WGS sequence"/>
</dbReference>
<dbReference type="PANTHER" id="PTHR33223:SF10">
    <property type="entry name" value="AMINOTRANSFERASE-LIKE PLANT MOBILE DOMAIN-CONTAINING PROTEIN"/>
    <property type="match status" value="1"/>
</dbReference>
<evidence type="ECO:0000259" key="1">
    <source>
        <dbReference type="Pfam" id="PF03732"/>
    </source>
</evidence>